<feature type="non-terminal residue" evidence="1">
    <location>
        <position position="1"/>
    </location>
</feature>
<accession>A0A3B0VIR3</accession>
<organism evidence="1">
    <name type="scientific">hydrothermal vent metagenome</name>
    <dbReference type="NCBI Taxonomy" id="652676"/>
    <lineage>
        <taxon>unclassified sequences</taxon>
        <taxon>metagenomes</taxon>
        <taxon>ecological metagenomes</taxon>
    </lineage>
</organism>
<gene>
    <name evidence="1" type="ORF">MNBD_CHLOROFLEXI01-2378</name>
</gene>
<evidence type="ECO:0000313" key="1">
    <source>
        <dbReference type="EMBL" id="VAW43488.1"/>
    </source>
</evidence>
<protein>
    <submittedName>
        <fullName evidence="1">Uncharacterized protein</fullName>
    </submittedName>
</protein>
<proteinExistence type="predicted"/>
<name>A0A3B0VIR3_9ZZZZ</name>
<dbReference type="EMBL" id="UOEU01001093">
    <property type="protein sequence ID" value="VAW43488.1"/>
    <property type="molecule type" value="Genomic_DNA"/>
</dbReference>
<dbReference type="AlphaFoldDB" id="A0A3B0VIR3"/>
<reference evidence="1" key="1">
    <citation type="submission" date="2018-06" db="EMBL/GenBank/DDBJ databases">
        <authorList>
            <person name="Zhirakovskaya E."/>
        </authorList>
    </citation>
    <scope>NUCLEOTIDE SEQUENCE</scope>
</reference>
<sequence length="153" mass="16153">QLMTMPPVAACNAVLQQSLLQIDDTVDCSGTGSPAFWDAALNVSVNGQLLETSNLSTATLTRVTFAAISGDGKDFIVLDSAILGDPTSGIWATCFDGSDVELVDSTEEVKSVWVAANGDIYLTTSGSFTVTNASGDGNHLHLHPHHPRQRHNL</sequence>